<dbReference type="AlphaFoldDB" id="A0A0L6U9K8"/>
<dbReference type="PANTHER" id="PTHR37984">
    <property type="entry name" value="PROTEIN CBG26694"/>
    <property type="match status" value="1"/>
</dbReference>
<dbReference type="VEuPathDB" id="FungiDB:VP01_8623g1"/>
<dbReference type="Gene3D" id="3.30.70.270">
    <property type="match status" value="1"/>
</dbReference>
<dbReference type="PANTHER" id="PTHR37984:SF5">
    <property type="entry name" value="PROTEIN NYNRIN-LIKE"/>
    <property type="match status" value="1"/>
</dbReference>
<dbReference type="Proteomes" id="UP000037035">
    <property type="component" value="Unassembled WGS sequence"/>
</dbReference>
<dbReference type="SUPFAM" id="SSF56672">
    <property type="entry name" value="DNA/RNA polymerases"/>
    <property type="match status" value="1"/>
</dbReference>
<proteinExistence type="predicted"/>
<evidence type="ECO:0000313" key="2">
    <source>
        <dbReference type="Proteomes" id="UP000037035"/>
    </source>
</evidence>
<accession>A0A0L6U9K8</accession>
<organism evidence="1 2">
    <name type="scientific">Puccinia sorghi</name>
    <dbReference type="NCBI Taxonomy" id="27349"/>
    <lineage>
        <taxon>Eukaryota</taxon>
        <taxon>Fungi</taxon>
        <taxon>Dikarya</taxon>
        <taxon>Basidiomycota</taxon>
        <taxon>Pucciniomycotina</taxon>
        <taxon>Pucciniomycetes</taxon>
        <taxon>Pucciniales</taxon>
        <taxon>Pucciniaceae</taxon>
        <taxon>Puccinia</taxon>
    </lineage>
</organism>
<dbReference type="InterPro" id="IPR043128">
    <property type="entry name" value="Rev_trsase/Diguanyl_cyclase"/>
</dbReference>
<dbReference type="InterPro" id="IPR043502">
    <property type="entry name" value="DNA/RNA_pol_sf"/>
</dbReference>
<dbReference type="EMBL" id="LAVV01014186">
    <property type="protein sequence ID" value="KNZ44967.1"/>
    <property type="molecule type" value="Genomic_DNA"/>
</dbReference>
<keyword evidence="2" id="KW-1185">Reference proteome</keyword>
<dbReference type="OrthoDB" id="1750432at2759"/>
<reference evidence="1 2" key="1">
    <citation type="submission" date="2015-08" db="EMBL/GenBank/DDBJ databases">
        <title>Next Generation Sequencing and Analysis of the Genome of Puccinia sorghi L Schw, the Causal Agent of Maize Common Rust.</title>
        <authorList>
            <person name="Rochi L."/>
            <person name="Burguener G."/>
            <person name="Darino M."/>
            <person name="Turjanski A."/>
            <person name="Kreff E."/>
            <person name="Dieguez M.J."/>
            <person name="Sacco F."/>
        </authorList>
    </citation>
    <scope>NUCLEOTIDE SEQUENCE [LARGE SCALE GENOMIC DNA]</scope>
    <source>
        <strain evidence="1 2">RO10H11247</strain>
    </source>
</reference>
<protein>
    <submittedName>
        <fullName evidence="1">Retrotransposon nucleocapsid protein</fullName>
    </submittedName>
</protein>
<evidence type="ECO:0000313" key="1">
    <source>
        <dbReference type="EMBL" id="KNZ44967.1"/>
    </source>
</evidence>
<name>A0A0L6U9K8_9BASI</name>
<gene>
    <name evidence="1" type="ORF">VP01_8623g1</name>
</gene>
<comment type="caution">
    <text evidence="1">The sequence shown here is derived from an EMBL/GenBank/DDBJ whole genome shotgun (WGS) entry which is preliminary data.</text>
</comment>
<sequence>MIILYAKLLQCEFHNFSLQFLGVIVASNGISMDLAKCQKVLDWPQLKSVKTLQCFLGFANVCCKFIKNYSKTIINLPSLLQKDTPFLFTEQASKKLDALEKAFTTDLILAHFSELA</sequence>
<dbReference type="InterPro" id="IPR050951">
    <property type="entry name" value="Retrovirus_Pol_polyprotein"/>
</dbReference>